<dbReference type="InterPro" id="IPR001547">
    <property type="entry name" value="Glyco_hydro_5"/>
</dbReference>
<sequence length="310" mass="34953">MKRWIAMFCALLALPAQALPIERCMNLSNGLDAPYEGAWRYVIEDNHIDAIADAGFDTIRLPVRFSAYYDDGIAPALLRRVDGIIQRALDQGLQVILDLHHFEELMDDPEGQADTFVAIWAELSQHYAGWPPALMFELINEPNDQLTTARADALYDRVLPIIRADHPDRWVILSGGRWGTIAEMRKLKPRDGAVAFTFHYYGPFDFTHQRATWVGRDMPYRAPVTQEEIAEVTRDITAIPDLGNPVFLGEFGVHNVIPDADRAPWIRAVVDAADTAGIGWCHWGFGANFRAYDPETDTWRPDILKALGLP</sequence>
<accession>A0A6N6JAW3</accession>
<dbReference type="PANTHER" id="PTHR31297">
    <property type="entry name" value="GLUCAN ENDO-1,6-BETA-GLUCOSIDASE B"/>
    <property type="match status" value="1"/>
</dbReference>
<evidence type="ECO:0000256" key="1">
    <source>
        <dbReference type="ARBA" id="ARBA00022729"/>
    </source>
</evidence>
<feature type="signal peptide" evidence="5">
    <location>
        <begin position="1"/>
        <end position="18"/>
    </location>
</feature>
<dbReference type="Proteomes" id="UP000436822">
    <property type="component" value="Unassembled WGS sequence"/>
</dbReference>
<comment type="similarity">
    <text evidence="4">Belongs to the glycosyl hydrolase 5 (cellulase A) family.</text>
</comment>
<dbReference type="GO" id="GO:0008422">
    <property type="term" value="F:beta-glucosidase activity"/>
    <property type="evidence" value="ECO:0007669"/>
    <property type="project" value="TreeGrafter"/>
</dbReference>
<dbReference type="SUPFAM" id="SSF51445">
    <property type="entry name" value="(Trans)glycosidases"/>
    <property type="match status" value="1"/>
</dbReference>
<dbReference type="InterPro" id="IPR017853">
    <property type="entry name" value="GH"/>
</dbReference>
<dbReference type="PROSITE" id="PS00659">
    <property type="entry name" value="GLYCOSYL_HYDROL_F5"/>
    <property type="match status" value="1"/>
</dbReference>
<dbReference type="GO" id="GO:0005576">
    <property type="term" value="C:extracellular region"/>
    <property type="evidence" value="ECO:0007669"/>
    <property type="project" value="TreeGrafter"/>
</dbReference>
<dbReference type="GO" id="GO:0009986">
    <property type="term" value="C:cell surface"/>
    <property type="evidence" value="ECO:0007669"/>
    <property type="project" value="TreeGrafter"/>
</dbReference>
<evidence type="ECO:0000313" key="7">
    <source>
        <dbReference type="EMBL" id="GFE63383.1"/>
    </source>
</evidence>
<reference evidence="7 8" key="1">
    <citation type="submission" date="2019-12" db="EMBL/GenBank/DDBJ databases">
        <title>Litoreibacter badius sp. nov., a novel bacteriochlorophyll a-containing bacterium in the genus Litoreibacter.</title>
        <authorList>
            <person name="Kanamuro M."/>
            <person name="Takabe Y."/>
            <person name="Mori K."/>
            <person name="Takaichi S."/>
            <person name="Hanada S."/>
        </authorList>
    </citation>
    <scope>NUCLEOTIDE SEQUENCE [LARGE SCALE GENOMIC DNA]</scope>
    <source>
        <strain evidence="7 8">K6</strain>
    </source>
</reference>
<dbReference type="PANTHER" id="PTHR31297:SF17">
    <property type="entry name" value="ENDOGLUCANASE"/>
    <property type="match status" value="1"/>
</dbReference>
<evidence type="ECO:0000256" key="4">
    <source>
        <dbReference type="RuleBase" id="RU361153"/>
    </source>
</evidence>
<proteinExistence type="inferred from homology"/>
<keyword evidence="2 4" id="KW-0378">Hydrolase</keyword>
<feature type="chain" id="PRO_5026648951" evidence="5">
    <location>
        <begin position="19"/>
        <end position="310"/>
    </location>
</feature>
<feature type="domain" description="Glycoside hydrolase family 5" evidence="6">
    <location>
        <begin position="43"/>
        <end position="287"/>
    </location>
</feature>
<comment type="caution">
    <text evidence="7">The sequence shown here is derived from an EMBL/GenBank/DDBJ whole genome shotgun (WGS) entry which is preliminary data.</text>
</comment>
<evidence type="ECO:0000259" key="6">
    <source>
        <dbReference type="Pfam" id="PF00150"/>
    </source>
</evidence>
<dbReference type="Pfam" id="PF00150">
    <property type="entry name" value="Cellulase"/>
    <property type="match status" value="1"/>
</dbReference>
<evidence type="ECO:0000313" key="8">
    <source>
        <dbReference type="Proteomes" id="UP000436822"/>
    </source>
</evidence>
<keyword evidence="1 5" id="KW-0732">Signal</keyword>
<dbReference type="GO" id="GO:0009251">
    <property type="term" value="P:glucan catabolic process"/>
    <property type="evidence" value="ECO:0007669"/>
    <property type="project" value="TreeGrafter"/>
</dbReference>
<protein>
    <submittedName>
        <fullName evidence="7">Endoglucanase</fullName>
    </submittedName>
</protein>
<evidence type="ECO:0000256" key="3">
    <source>
        <dbReference type="ARBA" id="ARBA00023295"/>
    </source>
</evidence>
<gene>
    <name evidence="7" type="ORF">KIN_04570</name>
</gene>
<organism evidence="7 8">
    <name type="scientific">Litoreibacter roseus</name>
    <dbReference type="NCBI Taxonomy" id="2601869"/>
    <lineage>
        <taxon>Bacteria</taxon>
        <taxon>Pseudomonadati</taxon>
        <taxon>Pseudomonadota</taxon>
        <taxon>Alphaproteobacteria</taxon>
        <taxon>Rhodobacterales</taxon>
        <taxon>Roseobacteraceae</taxon>
        <taxon>Litoreibacter</taxon>
    </lineage>
</organism>
<evidence type="ECO:0000256" key="2">
    <source>
        <dbReference type="ARBA" id="ARBA00022801"/>
    </source>
</evidence>
<name>A0A6N6JAW3_9RHOB</name>
<evidence type="ECO:0000256" key="5">
    <source>
        <dbReference type="SAM" id="SignalP"/>
    </source>
</evidence>
<dbReference type="InterPro" id="IPR018087">
    <property type="entry name" value="Glyco_hydro_5_CS"/>
</dbReference>
<dbReference type="Gene3D" id="3.20.20.80">
    <property type="entry name" value="Glycosidases"/>
    <property type="match status" value="1"/>
</dbReference>
<dbReference type="OrthoDB" id="9800955at2"/>
<keyword evidence="8" id="KW-1185">Reference proteome</keyword>
<dbReference type="RefSeq" id="WP_159804323.1">
    <property type="nucleotide sequence ID" value="NZ_BLJE01000001.1"/>
</dbReference>
<dbReference type="AlphaFoldDB" id="A0A6N6JAW3"/>
<dbReference type="EMBL" id="BLJE01000001">
    <property type="protein sequence ID" value="GFE63383.1"/>
    <property type="molecule type" value="Genomic_DNA"/>
</dbReference>
<dbReference type="InterPro" id="IPR050386">
    <property type="entry name" value="Glycosyl_hydrolase_5"/>
</dbReference>
<keyword evidence="3 4" id="KW-0326">Glycosidase</keyword>